<proteinExistence type="predicted"/>
<dbReference type="Proteomes" id="UP000185639">
    <property type="component" value="Unassembled WGS sequence"/>
</dbReference>
<dbReference type="RefSeq" id="WP_076516682.1">
    <property type="nucleotide sequence ID" value="NZ_FTOH01000007.1"/>
</dbReference>
<keyword evidence="3" id="KW-1185">Reference proteome</keyword>
<name>A0A1N7NUJ1_9GAMM</name>
<dbReference type="EMBL" id="FTOH01000007">
    <property type="protein sequence ID" value="SIT02033.1"/>
    <property type="molecule type" value="Genomic_DNA"/>
</dbReference>
<keyword evidence="1" id="KW-1133">Transmembrane helix</keyword>
<keyword evidence="1" id="KW-0812">Transmembrane</keyword>
<gene>
    <name evidence="2" type="ORF">SAMN05421686_107270</name>
</gene>
<keyword evidence="1" id="KW-0472">Membrane</keyword>
<dbReference type="OrthoDB" id="1431451at2"/>
<reference evidence="3" key="1">
    <citation type="submission" date="2017-01" db="EMBL/GenBank/DDBJ databases">
        <authorList>
            <person name="Varghese N."/>
            <person name="Submissions S."/>
        </authorList>
    </citation>
    <scope>NUCLEOTIDE SEQUENCE [LARGE SCALE GENOMIC DNA]</scope>
    <source>
        <strain evidence="3">DSM 24913</strain>
    </source>
</reference>
<feature type="transmembrane region" description="Helical" evidence="1">
    <location>
        <begin position="266"/>
        <end position="287"/>
    </location>
</feature>
<protein>
    <submittedName>
        <fullName evidence="2">Uncharacterized protein</fullName>
    </submittedName>
</protein>
<organism evidence="2 3">
    <name type="scientific">Thalassolituus maritimus</name>
    <dbReference type="NCBI Taxonomy" id="484498"/>
    <lineage>
        <taxon>Bacteria</taxon>
        <taxon>Pseudomonadati</taxon>
        <taxon>Pseudomonadota</taxon>
        <taxon>Gammaproteobacteria</taxon>
        <taxon>Oceanospirillales</taxon>
        <taxon>Oceanospirillaceae</taxon>
        <taxon>Thalassolituus</taxon>
    </lineage>
</organism>
<evidence type="ECO:0000313" key="2">
    <source>
        <dbReference type="EMBL" id="SIT02033.1"/>
    </source>
</evidence>
<evidence type="ECO:0000313" key="3">
    <source>
        <dbReference type="Proteomes" id="UP000185639"/>
    </source>
</evidence>
<feature type="transmembrane region" description="Helical" evidence="1">
    <location>
        <begin position="202"/>
        <end position="220"/>
    </location>
</feature>
<dbReference type="STRING" id="484498.SAMN05421686_107270"/>
<dbReference type="AlphaFoldDB" id="A0A1N7NUJ1"/>
<evidence type="ECO:0000256" key="1">
    <source>
        <dbReference type="SAM" id="Phobius"/>
    </source>
</evidence>
<sequence>MNAYVQSGKATHLAIINDNVSKQLTPLSIIQSLSDDSESQEKISYIDSVVDSTINGLSIKKENLDAKLTKISSLTEEQAKKLNSFSKDIEQKKSELSKLTSDWQNQFSSAQESRSQEFSKWRDAFVSEKNKEVQEIIDKHDETLDSQERIVKTELDRVIEDSKSKHQSILDLYELTAGDSVGAAYIQSADNEKEQANRWRNVSVGFIGVTVIWLVFSFFYNSETWSDIEVAPNVLISQEYNEKNQSNEAALEKDSMELKPLQSNGFSWHAMLIAFSISGVLLWGAAYSAQQSTRHRNIEKRARWFALEVKAFDPFINSLELTQQQELKKQLAERIFGQNSTDDEDSKVVDEHALRVVTDALGKVLSKLPK</sequence>
<accession>A0A1N7NUJ1</accession>